<dbReference type="Pfam" id="PF00171">
    <property type="entry name" value="Aldedh"/>
    <property type="match status" value="1"/>
</dbReference>
<dbReference type="AlphaFoldDB" id="K8X4J7"/>
<keyword evidence="2" id="KW-0560">Oxidoreductase</keyword>
<accession>K8X4J7</accession>
<evidence type="ECO:0000256" key="1">
    <source>
        <dbReference type="ARBA" id="ARBA00009986"/>
    </source>
</evidence>
<evidence type="ECO:0000313" key="4">
    <source>
        <dbReference type="EMBL" id="EKT76449.1"/>
    </source>
</evidence>
<proteinExistence type="inferred from homology"/>
<dbReference type="EMBL" id="AJYC02000271">
    <property type="protein sequence ID" value="EKT76449.1"/>
    <property type="molecule type" value="Genomic_DNA"/>
</dbReference>
<dbReference type="PANTHER" id="PTHR42804">
    <property type="entry name" value="ALDEHYDE DEHYDROGENASE"/>
    <property type="match status" value="1"/>
</dbReference>
<protein>
    <submittedName>
        <fullName evidence="4">Aldehyde dehydrogenase</fullName>
    </submittedName>
</protein>
<dbReference type="RefSeq" id="WP_005265306.1">
    <property type="nucleotide sequence ID" value="NZ_AJYC02000271.1"/>
</dbReference>
<dbReference type="InterPro" id="IPR016162">
    <property type="entry name" value="Ald_DH_N"/>
</dbReference>
<reference evidence="4 5" key="1">
    <citation type="journal article" date="2013" name="Genome Announc.">
        <title>Draft Genome Sequence of Rhodococcus opacus Strain M213 Shows a Diverse Catabolic Potential.</title>
        <authorList>
            <person name="Pathak A."/>
            <person name="Green S.J."/>
            <person name="Ogram A."/>
            <person name="Chauhan A."/>
        </authorList>
    </citation>
    <scope>NUCLEOTIDE SEQUENCE [LARGE SCALE GENOMIC DNA]</scope>
    <source>
        <strain evidence="4 5">M213</strain>
    </source>
</reference>
<comment type="caution">
    <text evidence="4">The sequence shown here is derived from an EMBL/GenBank/DDBJ whole genome shotgun (WGS) entry which is preliminary data.</text>
</comment>
<evidence type="ECO:0000313" key="5">
    <source>
        <dbReference type="Proteomes" id="UP000005951"/>
    </source>
</evidence>
<evidence type="ECO:0000259" key="3">
    <source>
        <dbReference type="Pfam" id="PF00171"/>
    </source>
</evidence>
<organism evidence="4 5">
    <name type="scientific">Rhodococcus opacus M213</name>
    <dbReference type="NCBI Taxonomy" id="1129896"/>
    <lineage>
        <taxon>Bacteria</taxon>
        <taxon>Bacillati</taxon>
        <taxon>Actinomycetota</taxon>
        <taxon>Actinomycetes</taxon>
        <taxon>Mycobacteriales</taxon>
        <taxon>Nocardiaceae</taxon>
        <taxon>Rhodococcus</taxon>
    </lineage>
</organism>
<dbReference type="SUPFAM" id="SSF53720">
    <property type="entry name" value="ALDH-like"/>
    <property type="match status" value="1"/>
</dbReference>
<gene>
    <name evidence="4" type="ORF">WSS_A42695</name>
</gene>
<comment type="similarity">
    <text evidence="1">Belongs to the aldehyde dehydrogenase family.</text>
</comment>
<feature type="domain" description="Aldehyde dehydrogenase" evidence="3">
    <location>
        <begin position="13"/>
        <end position="58"/>
    </location>
</feature>
<dbReference type="GO" id="GO:0016491">
    <property type="term" value="F:oxidoreductase activity"/>
    <property type="evidence" value="ECO:0007669"/>
    <property type="project" value="UniProtKB-KW"/>
</dbReference>
<dbReference type="PANTHER" id="PTHR42804:SF1">
    <property type="entry name" value="ALDEHYDE DEHYDROGENASE-RELATED"/>
    <property type="match status" value="1"/>
</dbReference>
<dbReference type="InterPro" id="IPR016161">
    <property type="entry name" value="Ald_DH/histidinol_DH"/>
</dbReference>
<dbReference type="Gene3D" id="3.40.605.10">
    <property type="entry name" value="Aldehyde Dehydrogenase, Chain A, domain 1"/>
    <property type="match status" value="1"/>
</dbReference>
<sequence length="59" mass="6263">MENCKKFYINGAWVDPASSETLDVINPATEKPVATIALGTAEDVDRAVAAARAAFDSYS</sequence>
<evidence type="ECO:0000256" key="2">
    <source>
        <dbReference type="ARBA" id="ARBA00023002"/>
    </source>
</evidence>
<name>K8X4J7_RHOOP</name>
<dbReference type="Proteomes" id="UP000005951">
    <property type="component" value="Unassembled WGS sequence"/>
</dbReference>
<dbReference type="InterPro" id="IPR015590">
    <property type="entry name" value="Aldehyde_DH_dom"/>
</dbReference>
<feature type="non-terminal residue" evidence="4">
    <location>
        <position position="59"/>
    </location>
</feature>